<gene>
    <name evidence="2" type="ORF">JGI24_00202</name>
</gene>
<organism evidence="2 3">
    <name type="scientific">Kryptobacter tengchongensis</name>
    <dbReference type="NCBI Taxonomy" id="1643429"/>
    <lineage>
        <taxon>Bacteria</taxon>
        <taxon>Pseudomonadati</taxon>
        <taxon>Candidatus Kryptoniota</taxon>
        <taxon>Candidatus Kryptobacter</taxon>
    </lineage>
</organism>
<keyword evidence="3" id="KW-1185">Reference proteome</keyword>
<dbReference type="EMBL" id="CZVU01000005">
    <property type="protein sequence ID" value="CUS97016.1"/>
    <property type="molecule type" value="Genomic_DNA"/>
</dbReference>
<evidence type="ECO:0000259" key="1">
    <source>
        <dbReference type="Pfam" id="PF18962"/>
    </source>
</evidence>
<proteinExistence type="predicted"/>
<dbReference type="OrthoDB" id="881643at2"/>
<dbReference type="AlphaFoldDB" id="A0A656D1Y2"/>
<dbReference type="Gene3D" id="2.60.40.10">
    <property type="entry name" value="Immunoglobulins"/>
    <property type="match status" value="1"/>
</dbReference>
<dbReference type="Pfam" id="PF18962">
    <property type="entry name" value="Por_Secre_tail"/>
    <property type="match status" value="1"/>
</dbReference>
<dbReference type="Gene3D" id="2.60.40.4070">
    <property type="match status" value="1"/>
</dbReference>
<dbReference type="InterPro" id="IPR026444">
    <property type="entry name" value="Secre_tail"/>
</dbReference>
<evidence type="ECO:0000313" key="3">
    <source>
        <dbReference type="Proteomes" id="UP000243065"/>
    </source>
</evidence>
<accession>A0A656D1Y2</accession>
<reference evidence="2 3" key="1">
    <citation type="submission" date="2015-11" db="EMBL/GenBank/DDBJ databases">
        <authorList>
            <person name="Varghese N."/>
        </authorList>
    </citation>
    <scope>NUCLEOTIDE SEQUENCE [LARGE SCALE GENOMIC DNA]</scope>
    <source>
        <strain evidence="2 3">JGI-24</strain>
    </source>
</reference>
<dbReference type="InterPro" id="IPR013783">
    <property type="entry name" value="Ig-like_fold"/>
</dbReference>
<dbReference type="NCBIfam" id="TIGR04183">
    <property type="entry name" value="Por_Secre_tail"/>
    <property type="match status" value="1"/>
</dbReference>
<dbReference type="Proteomes" id="UP000243065">
    <property type="component" value="Unassembled WGS sequence"/>
</dbReference>
<evidence type="ECO:0000313" key="2">
    <source>
        <dbReference type="EMBL" id="CUS97016.1"/>
    </source>
</evidence>
<name>A0A656D1Y2_KRYT1</name>
<dbReference type="RefSeq" id="WP_072149699.1">
    <property type="nucleotide sequence ID" value="NZ_CZVU01000005.1"/>
</dbReference>
<sequence length="460" mass="50437">MKRIFLTIGIIVFAFSFAMAQITIDGIIQEAQYALIATKQNNNQGFGPNIDIQKIYYYPDVSESKLYIGVVCKLNTASNDGIGIWLNIKGSGSNTGRSAGQPLGIGGGGYHYIGANNSNYKADFEVDFMFAFNPGKSTTTVYFDAAKWISNTSYVHYQGFCDQSGTSATNFGEDGTVFTQNSVTFAFNNSGSTNTGLEISIPFSQLGPNVTASNTFEIFAFVVSNTAYFSNVTVPGNVSVGNLGFDPDFGSISGGPYHTAEYSLPVQSVLVSAISGDSKVTLVWETRSEFDNAGFEIFRKAQDETEHKLISSYTTNDALKGLGTSPYGKRYTYVDYNVRNGVEYEYKIYAVSFSGQRQEIGVVFAKPGSELPDKFVLYQNYPNPFNPGTEIKFDLPESGYVKLEVFNAIGERVSILYDGYMEAGYSKTIRWNASGLPSGVYFYKLTAGKFVDVKKMVLVR</sequence>
<feature type="domain" description="Secretion system C-terminal sorting" evidence="1">
    <location>
        <begin position="381"/>
        <end position="457"/>
    </location>
</feature>
<protein>
    <submittedName>
        <fullName evidence="2">Por secretion system C-terminal sorting domain-containing protein</fullName>
    </submittedName>
</protein>